<evidence type="ECO:0000256" key="15">
    <source>
        <dbReference type="ARBA" id="ARBA00047364"/>
    </source>
</evidence>
<dbReference type="FunFam" id="1.10.730.10:FF:000030">
    <property type="entry name" value="Methionine--tRNA ligase"/>
    <property type="match status" value="1"/>
</dbReference>
<keyword evidence="6 16" id="KW-0820">tRNA-binding</keyword>
<feature type="domain" description="TRNA-binding" evidence="17">
    <location>
        <begin position="576"/>
        <end position="677"/>
    </location>
</feature>
<keyword evidence="13 16" id="KW-0648">Protein biosynthesis</keyword>
<dbReference type="InterPro" id="IPR015413">
    <property type="entry name" value="Methionyl/Leucyl_tRNA_Synth"/>
</dbReference>
<dbReference type="Pfam" id="PF09334">
    <property type="entry name" value="tRNA-synt_1g"/>
    <property type="match status" value="1"/>
</dbReference>
<dbReference type="Gene3D" id="3.40.50.620">
    <property type="entry name" value="HUPs"/>
    <property type="match status" value="1"/>
</dbReference>
<evidence type="ECO:0000313" key="19">
    <source>
        <dbReference type="Proteomes" id="UP000294830"/>
    </source>
</evidence>
<name>A0A4R2EAB3_9BACT</name>
<evidence type="ECO:0000256" key="16">
    <source>
        <dbReference type="HAMAP-Rule" id="MF_00098"/>
    </source>
</evidence>
<evidence type="ECO:0000256" key="11">
    <source>
        <dbReference type="ARBA" id="ARBA00022840"/>
    </source>
</evidence>
<dbReference type="InterPro" id="IPR002547">
    <property type="entry name" value="tRNA-bd_dom"/>
</dbReference>
<sequence>MKQFKRHLVTSALPYANGPVHIGHLAGVYIPSDIYTRYLRLRGEDVIHVCGTDEHGVPITIKAKQEGVTPQDIVDKYHKIIGDSFKGLGISFDIFSRTTTPTHYATASEFFKKLHDAGKFVEQTSEQYYDEEAKQFLADRYIMGTCPHCGNDRAYGDQCEKCGTSLNSTDLIDPKSMISGSKPVMKETKHWYLPLNDYQKDLEKWILTDHKEWKSNVYGQCKSWFDLGLQPRAVSRDLDWGIPVPVEGGEGKVLYVWFDAPIGYISATKDLTPDWEKYWKSEDTKMVHFIGKDNIVFHCIVFPSMLMADGSYILPENVPANEFLNLEGDKISTSRNWAVWLHEYLEEFPGKEDVLRYVLCANAPETKDNDFTWKDFQTRNNSELVAIFGNFVNRALVLTQKYFDNKVPAAGALTDFDRETLEEMPKIKKAVEDYIEVYRFRDALKEAMNLARLGNKYLADTEPWKVAKTDMERVATILNVALQITANLAIVFEPFLPFSTEKLLKMLNTSEFGWDKLGNTDLLAVGHELGKAELLFEKIEDSVIDAQLKKLEDTKLANALKEYKAEPQKEEAQFDDFMKMDIRVGTIKACEKVAKTKKLLKLTVDTGIDTRTIVSGIAEHFEPEQLLGKQACFLVNLAPREIKGITSNGMILMAQDADGKLRLVQPNEAVKPGSQVG</sequence>
<feature type="binding site" evidence="16">
    <location>
        <position position="149"/>
    </location>
    <ligand>
        <name>Zn(2+)</name>
        <dbReference type="ChEBI" id="CHEBI:29105"/>
    </ligand>
</feature>
<evidence type="ECO:0000256" key="1">
    <source>
        <dbReference type="ARBA" id="ARBA00003314"/>
    </source>
</evidence>
<evidence type="ECO:0000256" key="7">
    <source>
        <dbReference type="ARBA" id="ARBA00022598"/>
    </source>
</evidence>
<keyword evidence="11 16" id="KW-0067">ATP-binding</keyword>
<dbReference type="InterPro" id="IPR014729">
    <property type="entry name" value="Rossmann-like_a/b/a_fold"/>
</dbReference>
<evidence type="ECO:0000259" key="17">
    <source>
        <dbReference type="PROSITE" id="PS50886"/>
    </source>
</evidence>
<keyword evidence="14 16" id="KW-0030">Aminoacyl-tRNA synthetase</keyword>
<dbReference type="GO" id="GO:0004825">
    <property type="term" value="F:methionine-tRNA ligase activity"/>
    <property type="evidence" value="ECO:0007669"/>
    <property type="project" value="UniProtKB-UniRule"/>
</dbReference>
<evidence type="ECO:0000256" key="3">
    <source>
        <dbReference type="ARBA" id="ARBA00008258"/>
    </source>
</evidence>
<dbReference type="CDD" id="cd00814">
    <property type="entry name" value="MetRS_core"/>
    <property type="match status" value="1"/>
</dbReference>
<dbReference type="FunFam" id="2.40.50.140:FF:000042">
    <property type="entry name" value="Methionine--tRNA ligase"/>
    <property type="match status" value="1"/>
</dbReference>
<evidence type="ECO:0000256" key="13">
    <source>
        <dbReference type="ARBA" id="ARBA00022917"/>
    </source>
</evidence>
<dbReference type="CDD" id="cd02800">
    <property type="entry name" value="tRNA_bind_EcMetRS_like"/>
    <property type="match status" value="1"/>
</dbReference>
<dbReference type="Pfam" id="PF01588">
    <property type="entry name" value="tRNA_bind"/>
    <property type="match status" value="1"/>
</dbReference>
<organism evidence="18 19">
    <name type="scientific">Acetobacteroides hydrogenigenes</name>
    <dbReference type="NCBI Taxonomy" id="979970"/>
    <lineage>
        <taxon>Bacteria</taxon>
        <taxon>Pseudomonadati</taxon>
        <taxon>Bacteroidota</taxon>
        <taxon>Bacteroidia</taxon>
        <taxon>Bacteroidales</taxon>
        <taxon>Rikenellaceae</taxon>
        <taxon>Acetobacteroides</taxon>
    </lineage>
</organism>
<accession>A0A4R2EAB3</accession>
<dbReference type="PROSITE" id="PS00178">
    <property type="entry name" value="AA_TRNA_LIGASE_I"/>
    <property type="match status" value="1"/>
</dbReference>
<dbReference type="RefSeq" id="WP_131840057.1">
    <property type="nucleotide sequence ID" value="NZ_SLWB01000014.1"/>
</dbReference>
<dbReference type="GO" id="GO:0000049">
    <property type="term" value="F:tRNA binding"/>
    <property type="evidence" value="ECO:0007669"/>
    <property type="project" value="UniProtKB-UniRule"/>
</dbReference>
<dbReference type="PRINTS" id="PR01041">
    <property type="entry name" value="TRNASYNTHMET"/>
</dbReference>
<dbReference type="GO" id="GO:0005829">
    <property type="term" value="C:cytosol"/>
    <property type="evidence" value="ECO:0007669"/>
    <property type="project" value="TreeGrafter"/>
</dbReference>
<dbReference type="PANTHER" id="PTHR45765">
    <property type="entry name" value="METHIONINE--TRNA LIGASE"/>
    <property type="match status" value="1"/>
</dbReference>
<evidence type="ECO:0000256" key="5">
    <source>
        <dbReference type="ARBA" id="ARBA00022490"/>
    </source>
</evidence>
<dbReference type="CDD" id="cd07957">
    <property type="entry name" value="Anticodon_Ia_Met"/>
    <property type="match status" value="1"/>
</dbReference>
<comment type="similarity">
    <text evidence="3 16">Belongs to the class-I aminoacyl-tRNA synthetase family. MetG type 1 subfamily.</text>
</comment>
<evidence type="ECO:0000256" key="4">
    <source>
        <dbReference type="ARBA" id="ARBA00011738"/>
    </source>
</evidence>
<keyword evidence="5 16" id="KW-0963">Cytoplasm</keyword>
<dbReference type="InterPro" id="IPR033911">
    <property type="entry name" value="MetRS_core"/>
</dbReference>
<dbReference type="Gene3D" id="2.20.28.20">
    <property type="entry name" value="Methionyl-tRNA synthetase, Zn-domain"/>
    <property type="match status" value="1"/>
</dbReference>
<dbReference type="InterPro" id="IPR004495">
    <property type="entry name" value="Met-tRNA-synth_bsu_C"/>
</dbReference>
<dbReference type="HAMAP" id="MF_00098">
    <property type="entry name" value="Met_tRNA_synth_type1"/>
    <property type="match status" value="1"/>
</dbReference>
<keyword evidence="8 16" id="KW-0479">Metal-binding</keyword>
<evidence type="ECO:0000256" key="10">
    <source>
        <dbReference type="ARBA" id="ARBA00022833"/>
    </source>
</evidence>
<feature type="binding site" evidence="16">
    <location>
        <position position="162"/>
    </location>
    <ligand>
        <name>Zn(2+)</name>
        <dbReference type="ChEBI" id="CHEBI:29105"/>
    </ligand>
</feature>
<gene>
    <name evidence="16" type="primary">metG</name>
    <name evidence="18" type="ORF">CLV25_11461</name>
</gene>
<dbReference type="AlphaFoldDB" id="A0A4R2EAB3"/>
<proteinExistence type="inferred from homology"/>
<comment type="cofactor">
    <cofactor evidence="16">
        <name>Zn(2+)</name>
        <dbReference type="ChEBI" id="CHEBI:29105"/>
    </cofactor>
    <text evidence="16">Binds 1 zinc ion per subunit.</text>
</comment>
<protein>
    <recommendedName>
        <fullName evidence="16">Methionine--tRNA ligase</fullName>
        <ecNumber evidence="16">6.1.1.10</ecNumber>
    </recommendedName>
    <alternativeName>
        <fullName evidence="16">Methionyl-tRNA synthetase</fullName>
        <shortName evidence="16">MetRS</shortName>
    </alternativeName>
</protein>
<dbReference type="InterPro" id="IPR001412">
    <property type="entry name" value="aa-tRNA-synth_I_CS"/>
</dbReference>
<dbReference type="PROSITE" id="PS50886">
    <property type="entry name" value="TRBD"/>
    <property type="match status" value="1"/>
</dbReference>
<dbReference type="SUPFAM" id="SSF50249">
    <property type="entry name" value="Nucleic acid-binding proteins"/>
    <property type="match status" value="1"/>
</dbReference>
<dbReference type="GO" id="GO:0006431">
    <property type="term" value="P:methionyl-tRNA aminoacylation"/>
    <property type="evidence" value="ECO:0007669"/>
    <property type="project" value="UniProtKB-UniRule"/>
</dbReference>
<dbReference type="InterPro" id="IPR041872">
    <property type="entry name" value="Anticodon_Met"/>
</dbReference>
<feature type="short sequence motif" description="'KMSKS' region" evidence="16">
    <location>
        <begin position="330"/>
        <end position="334"/>
    </location>
</feature>
<keyword evidence="12 16" id="KW-0694">RNA-binding</keyword>
<comment type="subcellular location">
    <subcellularLocation>
        <location evidence="2 16">Cytoplasm</location>
    </subcellularLocation>
</comment>
<comment type="catalytic activity">
    <reaction evidence="15 16">
        <text>tRNA(Met) + L-methionine + ATP = L-methionyl-tRNA(Met) + AMP + diphosphate</text>
        <dbReference type="Rhea" id="RHEA:13481"/>
        <dbReference type="Rhea" id="RHEA-COMP:9667"/>
        <dbReference type="Rhea" id="RHEA-COMP:9698"/>
        <dbReference type="ChEBI" id="CHEBI:30616"/>
        <dbReference type="ChEBI" id="CHEBI:33019"/>
        <dbReference type="ChEBI" id="CHEBI:57844"/>
        <dbReference type="ChEBI" id="CHEBI:78442"/>
        <dbReference type="ChEBI" id="CHEBI:78530"/>
        <dbReference type="ChEBI" id="CHEBI:456215"/>
        <dbReference type="EC" id="6.1.1.10"/>
    </reaction>
</comment>
<reference evidence="18 19" key="1">
    <citation type="submission" date="2019-03" db="EMBL/GenBank/DDBJ databases">
        <title>Genomic Encyclopedia of Archaeal and Bacterial Type Strains, Phase II (KMG-II): from individual species to whole genera.</title>
        <authorList>
            <person name="Goeker M."/>
        </authorList>
    </citation>
    <scope>NUCLEOTIDE SEQUENCE [LARGE SCALE GENOMIC DNA]</scope>
    <source>
        <strain evidence="18 19">RL-C</strain>
    </source>
</reference>
<evidence type="ECO:0000256" key="2">
    <source>
        <dbReference type="ARBA" id="ARBA00004496"/>
    </source>
</evidence>
<dbReference type="InterPro" id="IPR014758">
    <property type="entry name" value="Met-tRNA_synth"/>
</dbReference>
<keyword evidence="19" id="KW-1185">Reference proteome</keyword>
<evidence type="ECO:0000256" key="14">
    <source>
        <dbReference type="ARBA" id="ARBA00023146"/>
    </source>
</evidence>
<evidence type="ECO:0000313" key="18">
    <source>
        <dbReference type="EMBL" id="TCN63906.1"/>
    </source>
</evidence>
<evidence type="ECO:0000256" key="12">
    <source>
        <dbReference type="ARBA" id="ARBA00022884"/>
    </source>
</evidence>
<dbReference type="NCBIfam" id="NF001100">
    <property type="entry name" value="PRK00133.1"/>
    <property type="match status" value="1"/>
</dbReference>
<dbReference type="PANTHER" id="PTHR45765:SF1">
    <property type="entry name" value="METHIONINE--TRNA LIGASE, CYTOPLASMIC"/>
    <property type="match status" value="1"/>
</dbReference>
<dbReference type="Gene3D" id="1.10.730.10">
    <property type="entry name" value="Isoleucyl-tRNA Synthetase, Domain 1"/>
    <property type="match status" value="1"/>
</dbReference>
<keyword evidence="10 16" id="KW-0862">Zinc</keyword>
<comment type="caution">
    <text evidence="18">The sequence shown here is derived from an EMBL/GenBank/DDBJ whole genome shotgun (WGS) entry which is preliminary data.</text>
</comment>
<feature type="binding site" evidence="16">
    <location>
        <position position="146"/>
    </location>
    <ligand>
        <name>Zn(2+)</name>
        <dbReference type="ChEBI" id="CHEBI:29105"/>
    </ligand>
</feature>
<comment type="subunit">
    <text evidence="4 16">Homodimer.</text>
</comment>
<dbReference type="InterPro" id="IPR009080">
    <property type="entry name" value="tRNAsynth_Ia_anticodon-bd"/>
</dbReference>
<dbReference type="InterPro" id="IPR012340">
    <property type="entry name" value="NA-bd_OB-fold"/>
</dbReference>
<dbReference type="NCBIfam" id="TIGR00399">
    <property type="entry name" value="metG_C_term"/>
    <property type="match status" value="1"/>
</dbReference>
<dbReference type="InterPro" id="IPR023458">
    <property type="entry name" value="Met-tRNA_ligase_1"/>
</dbReference>
<dbReference type="OrthoDB" id="9810191at2"/>
<keyword evidence="7 16" id="KW-0436">Ligase</keyword>
<dbReference type="FunFam" id="2.20.28.20:FF:000001">
    <property type="entry name" value="Methionine--tRNA ligase"/>
    <property type="match status" value="1"/>
</dbReference>
<dbReference type="SUPFAM" id="SSF47323">
    <property type="entry name" value="Anticodon-binding domain of a subclass of class I aminoacyl-tRNA synthetases"/>
    <property type="match status" value="1"/>
</dbReference>
<dbReference type="Gene3D" id="2.40.50.140">
    <property type="entry name" value="Nucleic acid-binding proteins"/>
    <property type="match status" value="1"/>
</dbReference>
<dbReference type="InterPro" id="IPR029038">
    <property type="entry name" value="MetRS_Zn"/>
</dbReference>
<dbReference type="Proteomes" id="UP000294830">
    <property type="component" value="Unassembled WGS sequence"/>
</dbReference>
<keyword evidence="9 16" id="KW-0547">Nucleotide-binding</keyword>
<dbReference type="SUPFAM" id="SSF52374">
    <property type="entry name" value="Nucleotidylyl transferase"/>
    <property type="match status" value="1"/>
</dbReference>
<dbReference type="SUPFAM" id="SSF57770">
    <property type="entry name" value="Methionyl-tRNA synthetase (MetRS), Zn-domain"/>
    <property type="match status" value="1"/>
</dbReference>
<dbReference type="NCBIfam" id="TIGR00398">
    <property type="entry name" value="metG"/>
    <property type="match status" value="1"/>
</dbReference>
<comment type="function">
    <text evidence="1 16">Is required not only for elongation of protein synthesis but also for the initiation of all mRNA translation through initiator tRNA(fMet) aminoacylation.</text>
</comment>
<evidence type="ECO:0000256" key="9">
    <source>
        <dbReference type="ARBA" id="ARBA00022741"/>
    </source>
</evidence>
<dbReference type="GO" id="GO:0046872">
    <property type="term" value="F:metal ion binding"/>
    <property type="evidence" value="ECO:0007669"/>
    <property type="project" value="UniProtKB-KW"/>
</dbReference>
<evidence type="ECO:0000256" key="8">
    <source>
        <dbReference type="ARBA" id="ARBA00022723"/>
    </source>
</evidence>
<feature type="binding site" evidence="16">
    <location>
        <position position="159"/>
    </location>
    <ligand>
        <name>Zn(2+)</name>
        <dbReference type="ChEBI" id="CHEBI:29105"/>
    </ligand>
</feature>
<feature type="short sequence motif" description="'HIGH' region" evidence="16">
    <location>
        <begin position="14"/>
        <end position="24"/>
    </location>
</feature>
<dbReference type="Pfam" id="PF19303">
    <property type="entry name" value="Anticodon_3"/>
    <property type="match status" value="1"/>
</dbReference>
<evidence type="ECO:0000256" key="6">
    <source>
        <dbReference type="ARBA" id="ARBA00022555"/>
    </source>
</evidence>
<dbReference type="GO" id="GO:0005524">
    <property type="term" value="F:ATP binding"/>
    <property type="evidence" value="ECO:0007669"/>
    <property type="project" value="UniProtKB-UniRule"/>
</dbReference>
<dbReference type="EMBL" id="SLWB01000014">
    <property type="protein sequence ID" value="TCN63906.1"/>
    <property type="molecule type" value="Genomic_DNA"/>
</dbReference>
<feature type="binding site" evidence="16">
    <location>
        <position position="333"/>
    </location>
    <ligand>
        <name>ATP</name>
        <dbReference type="ChEBI" id="CHEBI:30616"/>
    </ligand>
</feature>
<dbReference type="EC" id="6.1.1.10" evidence="16"/>